<feature type="domain" description="Calcium-activated chloride channel N-terminal" evidence="2">
    <location>
        <begin position="26"/>
        <end position="153"/>
    </location>
</feature>
<dbReference type="VEuPathDB" id="VectorBase:LOC119164850"/>
<organism evidence="3">
    <name type="scientific">Rhipicephalus microplus</name>
    <name type="common">Cattle tick</name>
    <name type="synonym">Boophilus microplus</name>
    <dbReference type="NCBI Taxonomy" id="6941"/>
    <lineage>
        <taxon>Eukaryota</taxon>
        <taxon>Metazoa</taxon>
        <taxon>Ecdysozoa</taxon>
        <taxon>Arthropoda</taxon>
        <taxon>Chelicerata</taxon>
        <taxon>Arachnida</taxon>
        <taxon>Acari</taxon>
        <taxon>Parasitiformes</taxon>
        <taxon>Ixodida</taxon>
        <taxon>Ixodoidea</taxon>
        <taxon>Ixodidae</taxon>
        <taxon>Rhipicephalinae</taxon>
        <taxon>Rhipicephalus</taxon>
        <taxon>Boophilus</taxon>
    </lineage>
</organism>
<evidence type="ECO:0000313" key="3">
    <source>
        <dbReference type="EMBL" id="NOV34090.1"/>
    </source>
</evidence>
<dbReference type="OrthoDB" id="6506209at2759"/>
<sequence length="213" mass="23870">MASRLAVAAALLCLLSCVESLTVDKSDGGYKDLLISIHKDVPYNETIVENIKSLLRSSSDFLHRATNGRVYFKHVMINFPNTWPKRSSARSVSSSWFDKSDVRVDLSGSTAEERPFTKQSRLCGERGDYIKLTPTFVAELNASIAKTFRNPGKLIAQTHRVFKGGPLRKIGCAKTEALPEAAVYSFLNQRFVELREVGSKRVRIQNNCQPRFV</sequence>
<proteinExistence type="predicted"/>
<evidence type="ECO:0000259" key="2">
    <source>
        <dbReference type="Pfam" id="PF08434"/>
    </source>
</evidence>
<dbReference type="Pfam" id="PF08434">
    <property type="entry name" value="CLCA"/>
    <property type="match status" value="1"/>
</dbReference>
<dbReference type="InterPro" id="IPR013642">
    <property type="entry name" value="CLCA_N"/>
</dbReference>
<keyword evidence="1" id="KW-0732">Signal</keyword>
<feature type="signal peptide" evidence="1">
    <location>
        <begin position="1"/>
        <end position="20"/>
    </location>
</feature>
<feature type="chain" id="PRO_5026956497" evidence="1">
    <location>
        <begin position="21"/>
        <end position="213"/>
    </location>
</feature>
<accession>A0A6M2CKT9</accession>
<name>A0A6M2CKT9_RHIMP</name>
<dbReference type="AlphaFoldDB" id="A0A6M2CKT9"/>
<dbReference type="EMBL" id="GHWJ01001353">
    <property type="protein sequence ID" value="NOV34090.1"/>
    <property type="molecule type" value="Transcribed_RNA"/>
</dbReference>
<reference evidence="3" key="1">
    <citation type="submission" date="2019-09" db="EMBL/GenBank/DDBJ databases">
        <title>Organ-specific transcriptomic study of the physiology of the cattle tick, Rhipicephalus microplus.</title>
        <authorList>
            <person name="Tirloni L."/>
            <person name="Braz G."/>
            <person name="Gandara A.C.P."/>
            <person name="Sabadin G.A."/>
            <person name="da Silva R.M."/>
            <person name="Guizzo M.G."/>
            <person name="Machado J.A."/>
            <person name="Costa E.P."/>
            <person name="Gomes H.F."/>
            <person name="Moraes J."/>
            <person name="Mota M.B.S."/>
            <person name="Mesquita R.D."/>
            <person name="Alvarenga P.H."/>
            <person name="Alves F."/>
            <person name="Seixas A."/>
            <person name="da Fonseca R.N."/>
            <person name="Fogaca A."/>
            <person name="Logullo C."/>
            <person name="Tanaka A."/>
            <person name="Daffre S."/>
            <person name="Termignoni C."/>
            <person name="Vaz I.S.Jr."/>
            <person name="Oliveira P.L."/>
            <person name="Ribeiro J.M."/>
        </authorList>
    </citation>
    <scope>NUCLEOTIDE SEQUENCE</scope>
    <source>
        <strain evidence="3">Porto Alegre</strain>
    </source>
</reference>
<evidence type="ECO:0000256" key="1">
    <source>
        <dbReference type="SAM" id="SignalP"/>
    </source>
</evidence>
<protein>
    <submittedName>
        <fullName evidence="3">Putative epithelial chloride channel protein</fullName>
    </submittedName>
</protein>